<protein>
    <submittedName>
        <fullName evidence="2">Uncharacterized protein</fullName>
    </submittedName>
</protein>
<reference evidence="2 3" key="1">
    <citation type="submission" date="2019-07" db="EMBL/GenBank/DDBJ databases">
        <authorList>
            <person name="Cremers G."/>
        </authorList>
    </citation>
    <scope>NUCLEOTIDE SEQUENCE [LARGE SCALE GENOMIC DNA]</scope>
</reference>
<proteinExistence type="predicted"/>
<accession>A0A564ZFM5</accession>
<name>A0A564ZFM5_9BACT</name>
<gene>
    <name evidence="2" type="ORF">MELA_00295</name>
</gene>
<dbReference type="AlphaFoldDB" id="A0A564ZFM5"/>
<dbReference type="Proteomes" id="UP000334340">
    <property type="component" value="Unassembled WGS sequence"/>
</dbReference>
<sequence length="71" mass="7843">MRELDPIEGKQPMGEVREVETPERVNSQEVEVSLQPFRSCRLPKGLYCFQGGVIGAEETAPFVLSGCCKEG</sequence>
<dbReference type="EMBL" id="CABIKM010000003">
    <property type="protein sequence ID" value="VUZ83936.1"/>
    <property type="molecule type" value="Genomic_DNA"/>
</dbReference>
<evidence type="ECO:0000313" key="3">
    <source>
        <dbReference type="Proteomes" id="UP000334340"/>
    </source>
</evidence>
<organism evidence="2 3">
    <name type="scientific">Candidatus Methylomirabilis lanthanidiphila</name>
    <dbReference type="NCBI Taxonomy" id="2211376"/>
    <lineage>
        <taxon>Bacteria</taxon>
        <taxon>Candidatus Methylomirabilota</taxon>
        <taxon>Candidatus Methylomirabilia</taxon>
        <taxon>Candidatus Methylomirabilales</taxon>
        <taxon>Candidatus Methylomirabilaceae</taxon>
        <taxon>Candidatus Methylomirabilis</taxon>
    </lineage>
</organism>
<keyword evidence="3" id="KW-1185">Reference proteome</keyword>
<feature type="region of interest" description="Disordered" evidence="1">
    <location>
        <begin position="1"/>
        <end position="24"/>
    </location>
</feature>
<evidence type="ECO:0000256" key="1">
    <source>
        <dbReference type="SAM" id="MobiDB-lite"/>
    </source>
</evidence>
<evidence type="ECO:0000313" key="2">
    <source>
        <dbReference type="EMBL" id="VUZ83936.1"/>
    </source>
</evidence>